<keyword evidence="2 4" id="KW-0677">Repeat</keyword>
<dbReference type="VEuPathDB" id="FungiDB:MFRU_007g02010"/>
<dbReference type="SUPFAM" id="SSF47874">
    <property type="entry name" value="Annexin"/>
    <property type="match status" value="1"/>
</dbReference>
<accession>A0A5M9JFJ4</accession>
<feature type="compositionally biased region" description="Low complexity" evidence="5">
    <location>
        <begin position="1"/>
        <end position="18"/>
    </location>
</feature>
<feature type="region of interest" description="Disordered" evidence="5">
    <location>
        <begin position="1"/>
        <end position="152"/>
    </location>
</feature>
<dbReference type="PROSITE" id="PS51897">
    <property type="entry name" value="ANNEXIN_2"/>
    <property type="match status" value="4"/>
</dbReference>
<feature type="compositionally biased region" description="Low complexity" evidence="5">
    <location>
        <begin position="36"/>
        <end position="58"/>
    </location>
</feature>
<organism evidence="6 7">
    <name type="scientific">Monilinia fructicola</name>
    <name type="common">Brown rot fungus</name>
    <name type="synonym">Ciboria fructicola</name>
    <dbReference type="NCBI Taxonomy" id="38448"/>
    <lineage>
        <taxon>Eukaryota</taxon>
        <taxon>Fungi</taxon>
        <taxon>Dikarya</taxon>
        <taxon>Ascomycota</taxon>
        <taxon>Pezizomycotina</taxon>
        <taxon>Leotiomycetes</taxon>
        <taxon>Helotiales</taxon>
        <taxon>Sclerotiniaceae</taxon>
        <taxon>Monilinia</taxon>
    </lineage>
</organism>
<dbReference type="InterPro" id="IPR018502">
    <property type="entry name" value="Annexin_repeat"/>
</dbReference>
<gene>
    <name evidence="6" type="ORF">EYC84_010162</name>
</gene>
<dbReference type="EMBL" id="VICG01000011">
    <property type="protein sequence ID" value="KAA8567093.1"/>
    <property type="molecule type" value="Genomic_DNA"/>
</dbReference>
<dbReference type="GO" id="GO:0005509">
    <property type="term" value="F:calcium ion binding"/>
    <property type="evidence" value="ECO:0007669"/>
    <property type="project" value="InterPro"/>
</dbReference>
<comment type="domain">
    <text evidence="4">A pair of annexin repeats may form one binding site for calcium and phospholipid.</text>
</comment>
<proteinExistence type="inferred from homology"/>
<name>A0A5M9JFJ4_MONFR</name>
<dbReference type="Proteomes" id="UP000322873">
    <property type="component" value="Unassembled WGS sequence"/>
</dbReference>
<dbReference type="AlphaFoldDB" id="A0A5M9JFJ4"/>
<evidence type="ECO:0000313" key="7">
    <source>
        <dbReference type="Proteomes" id="UP000322873"/>
    </source>
</evidence>
<keyword evidence="3 4" id="KW-0041">Annexin</keyword>
<dbReference type="GO" id="GO:0005886">
    <property type="term" value="C:plasma membrane"/>
    <property type="evidence" value="ECO:0007669"/>
    <property type="project" value="TreeGrafter"/>
</dbReference>
<keyword evidence="4" id="KW-0111">Calcium/phospholipid-binding</keyword>
<dbReference type="GO" id="GO:0005737">
    <property type="term" value="C:cytoplasm"/>
    <property type="evidence" value="ECO:0007669"/>
    <property type="project" value="TreeGrafter"/>
</dbReference>
<evidence type="ECO:0000256" key="3">
    <source>
        <dbReference type="ARBA" id="ARBA00023216"/>
    </source>
</evidence>
<dbReference type="Gene3D" id="1.10.220.10">
    <property type="entry name" value="Annexin"/>
    <property type="match status" value="4"/>
</dbReference>
<dbReference type="OrthoDB" id="37886at2759"/>
<evidence type="ECO:0000256" key="4">
    <source>
        <dbReference type="RuleBase" id="RU003540"/>
    </source>
</evidence>
<dbReference type="InterPro" id="IPR009117">
    <property type="entry name" value="ANX14"/>
</dbReference>
<feature type="compositionally biased region" description="Pro residues" evidence="5">
    <location>
        <begin position="59"/>
        <end position="72"/>
    </location>
</feature>
<comment type="caution">
    <text evidence="6">The sequence shown here is derived from an EMBL/GenBank/DDBJ whole genome shotgun (WGS) entry which is preliminary data.</text>
</comment>
<evidence type="ECO:0000256" key="1">
    <source>
        <dbReference type="ARBA" id="ARBA00007831"/>
    </source>
</evidence>
<comment type="similarity">
    <text evidence="1 4">Belongs to the annexin family.</text>
</comment>
<dbReference type="PANTHER" id="PTHR10502:SF102">
    <property type="entry name" value="ANNEXIN B11"/>
    <property type="match status" value="1"/>
</dbReference>
<dbReference type="GO" id="GO:0012506">
    <property type="term" value="C:vesicle membrane"/>
    <property type="evidence" value="ECO:0007669"/>
    <property type="project" value="TreeGrafter"/>
</dbReference>
<feature type="compositionally biased region" description="Low complexity" evidence="5">
    <location>
        <begin position="109"/>
        <end position="130"/>
    </location>
</feature>
<dbReference type="PRINTS" id="PR01813">
    <property type="entry name" value="ANNEXINFUNGI"/>
</dbReference>
<keyword evidence="4" id="KW-0106">Calcium</keyword>
<dbReference type="PANTHER" id="PTHR10502">
    <property type="entry name" value="ANNEXIN"/>
    <property type="match status" value="1"/>
</dbReference>
<dbReference type="SMART" id="SM00335">
    <property type="entry name" value="ANX"/>
    <property type="match status" value="4"/>
</dbReference>
<dbReference type="GO" id="GO:0005544">
    <property type="term" value="F:calcium-dependent phospholipid binding"/>
    <property type="evidence" value="ECO:0007669"/>
    <property type="project" value="UniProtKB-KW"/>
</dbReference>
<protein>
    <recommendedName>
        <fullName evidence="4">Annexin</fullName>
    </recommendedName>
</protein>
<dbReference type="GO" id="GO:0001786">
    <property type="term" value="F:phosphatidylserine binding"/>
    <property type="evidence" value="ECO:0007669"/>
    <property type="project" value="TreeGrafter"/>
</dbReference>
<keyword evidence="7" id="KW-1185">Reference proteome</keyword>
<dbReference type="PROSITE" id="PS00223">
    <property type="entry name" value="ANNEXIN_1"/>
    <property type="match status" value="1"/>
</dbReference>
<reference evidence="6 7" key="1">
    <citation type="submission" date="2019-06" db="EMBL/GenBank/DDBJ databases">
        <title>Genome Sequence of the Brown Rot Fungal Pathogen Monilinia fructicola.</title>
        <authorList>
            <person name="De Miccolis Angelini R.M."/>
            <person name="Landi L."/>
            <person name="Abate D."/>
            <person name="Pollastro S."/>
            <person name="Romanazzi G."/>
            <person name="Faretra F."/>
        </authorList>
    </citation>
    <scope>NUCLEOTIDE SEQUENCE [LARGE SCALE GENOMIC DNA]</scope>
    <source>
        <strain evidence="6 7">Mfrc123</strain>
    </source>
</reference>
<dbReference type="InterPro" id="IPR037104">
    <property type="entry name" value="Annexin_sf"/>
</dbReference>
<sequence>MSYQNYPPYGAPPAGLAPQSGYPPQIPPRHSPQAFQQYPPSLSPYPQSQPYGAPSQQSPYPPQQQPYQPYPPQHGSYPQHQPPYGAPPPGPTGQYPPPQQQPYPPPQSGYPQQPYGAPAPAAQTPYGAPTSYGQPTPPSPGYDLSLASPPRIPYDGRADAQALRKAMKGFGTDEATLINVLHNKGPLQIEVLRQAFSDLFKRKLLADVESETSSYFREGLAAIIRGPLMQDCHLLYTGMDGIGTKEKYLTEVLMGRSNADINAIKSMYQRRYKRSLAGDLKGDLSMKTEDHFLMVLEANRNEDSAPVVPRDVDRDVAAIWNATEAIRGHEAKVVCEIFTKRNDAQLRAINHTYQQKHGKPLEGVIKKKFSGHMEGALLHQLRTATDKAMRDANLLEESMQGFGTKDKLLVARVIRCHWDPRHMEQVKGAYHHAYKRSLSSRIAADTSGDYEKLMVKCVECSSLVQPGYSWF</sequence>
<dbReference type="InterPro" id="IPR018252">
    <property type="entry name" value="Annexin_repeat_CS"/>
</dbReference>
<evidence type="ECO:0000313" key="6">
    <source>
        <dbReference type="EMBL" id="KAA8567093.1"/>
    </source>
</evidence>
<feature type="compositionally biased region" description="Pro residues" evidence="5">
    <location>
        <begin position="80"/>
        <end position="108"/>
    </location>
</feature>
<dbReference type="InterPro" id="IPR001464">
    <property type="entry name" value="Annexin"/>
</dbReference>
<dbReference type="GO" id="GO:0005634">
    <property type="term" value="C:nucleus"/>
    <property type="evidence" value="ECO:0007669"/>
    <property type="project" value="TreeGrafter"/>
</dbReference>
<evidence type="ECO:0000256" key="5">
    <source>
        <dbReference type="SAM" id="MobiDB-lite"/>
    </source>
</evidence>
<dbReference type="Pfam" id="PF00191">
    <property type="entry name" value="Annexin"/>
    <property type="match status" value="4"/>
</dbReference>
<dbReference type="PRINTS" id="PR00196">
    <property type="entry name" value="ANNEXIN"/>
</dbReference>
<evidence type="ECO:0000256" key="2">
    <source>
        <dbReference type="ARBA" id="ARBA00022737"/>
    </source>
</evidence>